<protein>
    <submittedName>
        <fullName evidence="1">Calcium-dependent protein kinase</fullName>
    </submittedName>
</protein>
<dbReference type="GO" id="GO:0016301">
    <property type="term" value="F:kinase activity"/>
    <property type="evidence" value="ECO:0007669"/>
    <property type="project" value="UniProtKB-KW"/>
</dbReference>
<name>A0A9N8H0K7_9STRA</name>
<sequence length="272" mass="30708">MGDAGGVDNGALAIRNGPRPMVTASRMDVSVNYLIDDKEPAVNLLGLSGTVRKCKHRETGKLCSLKSVEKKNAPEIEIFKREIIFHQQVKHKRDSTVGLVDVYEDEQYLHLVTVENEVVLTEDAIVRLSEDAWENLYEPLQDEGIAETAAFGGDDYIRNASSDQKMARCRSIQAKFDPMIAYYESVLDTLERSKLELARVMALQCSQGNDVAAATTEATVLLEQMIRIFTGFLQQRREYRAFIEEKRQSTINWLQFLATLRADVVELAGYRP</sequence>
<gene>
    <name evidence="1" type="ORF">SEMRO_3_G002610.1</name>
</gene>
<dbReference type="AlphaFoldDB" id="A0A9N8H0K7"/>
<accession>A0A9N8H0K7</accession>
<proteinExistence type="predicted"/>
<keyword evidence="2" id="KW-1185">Reference proteome</keyword>
<dbReference type="Gene3D" id="3.30.200.20">
    <property type="entry name" value="Phosphorylase Kinase, domain 1"/>
    <property type="match status" value="1"/>
</dbReference>
<dbReference type="Proteomes" id="UP001153069">
    <property type="component" value="Unassembled WGS sequence"/>
</dbReference>
<comment type="caution">
    <text evidence="1">The sequence shown here is derived from an EMBL/GenBank/DDBJ whole genome shotgun (WGS) entry which is preliminary data.</text>
</comment>
<dbReference type="EMBL" id="CAICTM010000003">
    <property type="protein sequence ID" value="CAB9496286.1"/>
    <property type="molecule type" value="Genomic_DNA"/>
</dbReference>
<organism evidence="1 2">
    <name type="scientific">Seminavis robusta</name>
    <dbReference type="NCBI Taxonomy" id="568900"/>
    <lineage>
        <taxon>Eukaryota</taxon>
        <taxon>Sar</taxon>
        <taxon>Stramenopiles</taxon>
        <taxon>Ochrophyta</taxon>
        <taxon>Bacillariophyta</taxon>
        <taxon>Bacillariophyceae</taxon>
        <taxon>Bacillariophycidae</taxon>
        <taxon>Naviculales</taxon>
        <taxon>Naviculaceae</taxon>
        <taxon>Seminavis</taxon>
    </lineage>
</organism>
<evidence type="ECO:0000313" key="2">
    <source>
        <dbReference type="Proteomes" id="UP001153069"/>
    </source>
</evidence>
<keyword evidence="1" id="KW-0418">Kinase</keyword>
<dbReference type="InterPro" id="IPR011009">
    <property type="entry name" value="Kinase-like_dom_sf"/>
</dbReference>
<dbReference type="SUPFAM" id="SSF56112">
    <property type="entry name" value="Protein kinase-like (PK-like)"/>
    <property type="match status" value="1"/>
</dbReference>
<keyword evidence="1" id="KW-0808">Transferase</keyword>
<reference evidence="1" key="1">
    <citation type="submission" date="2020-06" db="EMBL/GenBank/DDBJ databases">
        <authorList>
            <consortium name="Plant Systems Biology data submission"/>
        </authorList>
    </citation>
    <scope>NUCLEOTIDE SEQUENCE</scope>
    <source>
        <strain evidence="1">D6</strain>
    </source>
</reference>
<evidence type="ECO:0000313" key="1">
    <source>
        <dbReference type="EMBL" id="CAB9496286.1"/>
    </source>
</evidence>